<evidence type="ECO:0008006" key="4">
    <source>
        <dbReference type="Google" id="ProtNLM"/>
    </source>
</evidence>
<name>A0ABV8JBV2_9BACL</name>
<feature type="transmembrane region" description="Helical" evidence="1">
    <location>
        <begin position="469"/>
        <end position="492"/>
    </location>
</feature>
<proteinExistence type="predicted"/>
<evidence type="ECO:0000313" key="3">
    <source>
        <dbReference type="Proteomes" id="UP001595843"/>
    </source>
</evidence>
<sequence>MRIGWLVLILSLLAGGWNGENLKVSAQPGKLGEEPLRQIWVVNIHGLTLGDLRETSFPHLREWLHHSVVGGMNLKTGGKETEANRYATLGAGTRAVAPTGEMFYHPKEQPDPTLAPTHLAAGLLYAQRMGRIPPSHAVIYPGIMEYVRQNEESPYEVQPGALGEVLKQKGLHVLALGNMDEGEKPVRYAPFLTMDKRGVTEEGEIGVNTLSSAPGRPFGVKTNYRRLEERLFSWNKPGLAVIDLGDLHRLQQFAGQMLPEQHERVKKEVLGEVDRFIGKVMAQADRDTAAVLVSPGTGVPVEKSEAEGLLPLLVYRKGEPTGLLRSATTRRPGIIANIDLAPTLLQLLGIDSPREMAGQPMQRVGGTLAEFWGTVERTETINRLRPSVLYSYVLFQIMVLLIGLARLLREPRRPGSGVQAVLLGVMLTPFLFLMVSGVTARSYWIVSALVFAAGMVASLLMSRLRTLPLLFWTGLVGFLPVILDGCLGGPLIQQSFLGYDPIKGARYYGIGNEYMGVVLGSTILTAAAWLEKRGTISKRVQLVIGILFLGVVLFFAAPFWGTNAGGALACAVGFGVAWVRFFHRGSRRWLLWQAGIFLVAGGLVLYLMNMVFHVGAPTHIGRAFGLLSEGNLEEILHIMDRKLHMNWKLIQFSSWGKLFLVSLGTMILLSLRPAGGLKRLMEAYPQLFNGFVAILAGSLAALAFNDSGIVAAATAIVYAVMPVMILAFREWSRSHDPSPEITGSRT</sequence>
<dbReference type="SUPFAM" id="SSF53649">
    <property type="entry name" value="Alkaline phosphatase-like"/>
    <property type="match status" value="1"/>
</dbReference>
<feature type="transmembrane region" description="Helical" evidence="1">
    <location>
        <begin position="444"/>
        <end position="462"/>
    </location>
</feature>
<dbReference type="EMBL" id="JBHSAP010000003">
    <property type="protein sequence ID" value="MFC4075295.1"/>
    <property type="molecule type" value="Genomic_DNA"/>
</dbReference>
<feature type="transmembrane region" description="Helical" evidence="1">
    <location>
        <begin position="683"/>
        <end position="703"/>
    </location>
</feature>
<feature type="transmembrane region" description="Helical" evidence="1">
    <location>
        <begin position="709"/>
        <end position="728"/>
    </location>
</feature>
<protein>
    <recommendedName>
        <fullName evidence="4">Phosphoglyceromutase</fullName>
    </recommendedName>
</protein>
<dbReference type="InterPro" id="IPR017850">
    <property type="entry name" value="Alkaline_phosphatase_core_sf"/>
</dbReference>
<keyword evidence="1" id="KW-0812">Transmembrane</keyword>
<feature type="transmembrane region" description="Helical" evidence="1">
    <location>
        <begin position="649"/>
        <end position="671"/>
    </location>
</feature>
<feature type="transmembrane region" description="Helical" evidence="1">
    <location>
        <begin position="389"/>
        <end position="408"/>
    </location>
</feature>
<comment type="caution">
    <text evidence="2">The sequence shown here is derived from an EMBL/GenBank/DDBJ whole genome shotgun (WGS) entry which is preliminary data.</text>
</comment>
<evidence type="ECO:0000313" key="2">
    <source>
        <dbReference type="EMBL" id="MFC4075295.1"/>
    </source>
</evidence>
<organism evidence="2 3">
    <name type="scientific">Salinithrix halophila</name>
    <dbReference type="NCBI Taxonomy" id="1485204"/>
    <lineage>
        <taxon>Bacteria</taxon>
        <taxon>Bacillati</taxon>
        <taxon>Bacillota</taxon>
        <taxon>Bacilli</taxon>
        <taxon>Bacillales</taxon>
        <taxon>Thermoactinomycetaceae</taxon>
        <taxon>Salinithrix</taxon>
    </lineage>
</organism>
<accession>A0ABV8JBV2</accession>
<dbReference type="Gene3D" id="3.40.720.10">
    <property type="entry name" value="Alkaline Phosphatase, subunit A"/>
    <property type="match status" value="1"/>
</dbReference>
<keyword evidence="3" id="KW-1185">Reference proteome</keyword>
<keyword evidence="1" id="KW-0472">Membrane</keyword>
<dbReference type="Proteomes" id="UP001595843">
    <property type="component" value="Unassembled WGS sequence"/>
</dbReference>
<dbReference type="RefSeq" id="WP_380701076.1">
    <property type="nucleotide sequence ID" value="NZ_JBHSAP010000003.1"/>
</dbReference>
<feature type="transmembrane region" description="Helical" evidence="1">
    <location>
        <begin position="589"/>
        <end position="608"/>
    </location>
</feature>
<feature type="transmembrane region" description="Helical" evidence="1">
    <location>
        <begin position="420"/>
        <end position="438"/>
    </location>
</feature>
<feature type="transmembrane region" description="Helical" evidence="1">
    <location>
        <begin position="512"/>
        <end position="530"/>
    </location>
</feature>
<feature type="transmembrane region" description="Helical" evidence="1">
    <location>
        <begin position="566"/>
        <end position="582"/>
    </location>
</feature>
<keyword evidence="1" id="KW-1133">Transmembrane helix</keyword>
<reference evidence="3" key="1">
    <citation type="journal article" date="2019" name="Int. J. Syst. Evol. Microbiol.">
        <title>The Global Catalogue of Microorganisms (GCM) 10K type strain sequencing project: providing services to taxonomists for standard genome sequencing and annotation.</title>
        <authorList>
            <consortium name="The Broad Institute Genomics Platform"/>
            <consortium name="The Broad Institute Genome Sequencing Center for Infectious Disease"/>
            <person name="Wu L."/>
            <person name="Ma J."/>
        </authorList>
    </citation>
    <scope>NUCLEOTIDE SEQUENCE [LARGE SCALE GENOMIC DNA]</scope>
    <source>
        <strain evidence="3">IBRC-M 10813</strain>
    </source>
</reference>
<feature type="transmembrane region" description="Helical" evidence="1">
    <location>
        <begin position="542"/>
        <end position="560"/>
    </location>
</feature>
<gene>
    <name evidence="2" type="ORF">ACFOUO_00455</name>
</gene>
<evidence type="ECO:0000256" key="1">
    <source>
        <dbReference type="SAM" id="Phobius"/>
    </source>
</evidence>